<dbReference type="SMART" id="SM00535">
    <property type="entry name" value="RIBOc"/>
    <property type="match status" value="1"/>
</dbReference>
<evidence type="ECO:0000256" key="6">
    <source>
        <dbReference type="ARBA" id="ARBA00022884"/>
    </source>
</evidence>
<dbReference type="PROSITE" id="PS00517">
    <property type="entry name" value="RNASE_3_1"/>
    <property type="match status" value="1"/>
</dbReference>
<dbReference type="Proteomes" id="UP000054886">
    <property type="component" value="Unassembled WGS sequence"/>
</dbReference>
<evidence type="ECO:0000313" key="10">
    <source>
        <dbReference type="Proteomes" id="UP000054886"/>
    </source>
</evidence>
<accession>A0A0W0CY78</accession>
<dbReference type="InterPro" id="IPR036389">
    <property type="entry name" value="RNase_III_sf"/>
</dbReference>
<feature type="region of interest" description="Disordered" evidence="7">
    <location>
        <begin position="420"/>
        <end position="449"/>
    </location>
</feature>
<protein>
    <recommendedName>
        <fullName evidence="2">ribonuclease III</fullName>
        <ecNumber evidence="2">3.1.26.3</ecNumber>
    </recommendedName>
</protein>
<evidence type="ECO:0000256" key="7">
    <source>
        <dbReference type="SAM" id="MobiDB-lite"/>
    </source>
</evidence>
<dbReference type="VEuPathDB" id="FungiDB:GWK60_M05093"/>
<keyword evidence="4" id="KW-0255">Endonuclease</keyword>
<feature type="domain" description="RNase III" evidence="8">
    <location>
        <begin position="182"/>
        <end position="303"/>
    </location>
</feature>
<dbReference type="GO" id="GO:0030847">
    <property type="term" value="P:termination of RNA polymerase II transcription, exosome-dependent"/>
    <property type="evidence" value="ECO:0007669"/>
    <property type="project" value="UniProtKB-ARBA"/>
</dbReference>
<keyword evidence="5" id="KW-0378">Hydrolase</keyword>
<evidence type="ECO:0000256" key="2">
    <source>
        <dbReference type="ARBA" id="ARBA00012177"/>
    </source>
</evidence>
<evidence type="ECO:0000259" key="8">
    <source>
        <dbReference type="PROSITE" id="PS50142"/>
    </source>
</evidence>
<dbReference type="VEuPathDB" id="FungiDB:CAGL0M05159g"/>
<name>A0A0W0CY78_CANGB</name>
<dbReference type="EC" id="3.1.26.3" evidence="2"/>
<dbReference type="GO" id="GO:0034963">
    <property type="term" value="P:box C/D sno(s)RNA processing"/>
    <property type="evidence" value="ECO:0007669"/>
    <property type="project" value="UniProtKB-ARBA"/>
</dbReference>
<dbReference type="VEuPathDB" id="FungiDB:B1J91_M05159g"/>
<dbReference type="SUPFAM" id="SSF69065">
    <property type="entry name" value="RNase III domain-like"/>
    <property type="match status" value="1"/>
</dbReference>
<comment type="caution">
    <text evidence="9">The sequence shown here is derived from an EMBL/GenBank/DDBJ whole genome shotgun (WGS) entry which is preliminary data.</text>
</comment>
<dbReference type="OMA" id="MIIYNKF"/>
<evidence type="ECO:0000256" key="1">
    <source>
        <dbReference type="ARBA" id="ARBA00000109"/>
    </source>
</evidence>
<dbReference type="Pfam" id="PF00636">
    <property type="entry name" value="Ribonuclease_3"/>
    <property type="match status" value="1"/>
</dbReference>
<dbReference type="GO" id="GO:0034475">
    <property type="term" value="P:U4 snRNA 3'-end processing"/>
    <property type="evidence" value="ECO:0007669"/>
    <property type="project" value="UniProtKB-ARBA"/>
</dbReference>
<reference evidence="9 10" key="1">
    <citation type="submission" date="2015-10" db="EMBL/GenBank/DDBJ databases">
        <title>Draft genomes sequences of Candida glabrata isolates 1A, 1B, 2A, 2B, 3A and 3B.</title>
        <authorList>
            <person name="Haavelsrud O.E."/>
            <person name="Gaustad P."/>
        </authorList>
    </citation>
    <scope>NUCLEOTIDE SEQUENCE [LARGE SCALE GENOMIC DNA]</scope>
    <source>
        <strain evidence="9">910700640</strain>
    </source>
</reference>
<evidence type="ECO:0000256" key="5">
    <source>
        <dbReference type="ARBA" id="ARBA00022801"/>
    </source>
</evidence>
<proteinExistence type="predicted"/>
<dbReference type="GO" id="GO:0003723">
    <property type="term" value="F:RNA binding"/>
    <property type="evidence" value="ECO:0007669"/>
    <property type="project" value="UniProtKB-KW"/>
</dbReference>
<evidence type="ECO:0000313" key="9">
    <source>
        <dbReference type="EMBL" id="KTB08121.1"/>
    </source>
</evidence>
<dbReference type="GO" id="GO:0004525">
    <property type="term" value="F:ribonuclease III activity"/>
    <property type="evidence" value="ECO:0007669"/>
    <property type="project" value="UniProtKB-EC"/>
</dbReference>
<feature type="compositionally biased region" description="Basic and acidic residues" evidence="7">
    <location>
        <begin position="435"/>
        <end position="449"/>
    </location>
</feature>
<dbReference type="Gene3D" id="1.10.1520.10">
    <property type="entry name" value="Ribonuclease III domain"/>
    <property type="match status" value="1"/>
</dbReference>
<dbReference type="PANTHER" id="PTHR11207">
    <property type="entry name" value="RIBONUCLEASE III"/>
    <property type="match status" value="1"/>
</dbReference>
<dbReference type="Pfam" id="PF18497">
    <property type="entry name" value="RNase_3_N"/>
    <property type="match status" value="1"/>
</dbReference>
<dbReference type="Pfam" id="PF00035">
    <property type="entry name" value="dsrm"/>
    <property type="match status" value="1"/>
</dbReference>
<dbReference type="InterPro" id="IPR000999">
    <property type="entry name" value="RNase_III_dom"/>
</dbReference>
<dbReference type="InterPro" id="IPR040540">
    <property type="entry name" value="RNase_3_N"/>
</dbReference>
<organism evidence="9 10">
    <name type="scientific">Candida glabrata</name>
    <name type="common">Yeast</name>
    <name type="synonym">Torulopsis glabrata</name>
    <dbReference type="NCBI Taxonomy" id="5478"/>
    <lineage>
        <taxon>Eukaryota</taxon>
        <taxon>Fungi</taxon>
        <taxon>Dikarya</taxon>
        <taxon>Ascomycota</taxon>
        <taxon>Saccharomycotina</taxon>
        <taxon>Saccharomycetes</taxon>
        <taxon>Saccharomycetales</taxon>
        <taxon>Saccharomycetaceae</taxon>
        <taxon>Nakaseomyces</taxon>
    </lineage>
</organism>
<dbReference type="VEuPathDB" id="FungiDB:GVI51_M05093"/>
<evidence type="ECO:0000256" key="3">
    <source>
        <dbReference type="ARBA" id="ARBA00022722"/>
    </source>
</evidence>
<dbReference type="InterPro" id="IPR014720">
    <property type="entry name" value="dsRBD_dom"/>
</dbReference>
<dbReference type="CDD" id="cd00593">
    <property type="entry name" value="RIBOc"/>
    <property type="match status" value="1"/>
</dbReference>
<dbReference type="PROSITE" id="PS50142">
    <property type="entry name" value="RNASE_3_2"/>
    <property type="match status" value="1"/>
</dbReference>
<dbReference type="PANTHER" id="PTHR11207:SF0">
    <property type="entry name" value="RIBONUCLEASE 3"/>
    <property type="match status" value="1"/>
</dbReference>
<dbReference type="GO" id="GO:0006364">
    <property type="term" value="P:rRNA processing"/>
    <property type="evidence" value="ECO:0007669"/>
    <property type="project" value="TreeGrafter"/>
</dbReference>
<dbReference type="EMBL" id="LLZZ01000106">
    <property type="protein sequence ID" value="KTB08121.1"/>
    <property type="molecule type" value="Genomic_DNA"/>
</dbReference>
<keyword evidence="6" id="KW-0694">RNA-binding</keyword>
<dbReference type="VEuPathDB" id="FungiDB:GW608_M05093"/>
<feature type="compositionally biased region" description="Polar residues" evidence="7">
    <location>
        <begin position="422"/>
        <end position="434"/>
    </location>
</feature>
<dbReference type="SUPFAM" id="SSF54768">
    <property type="entry name" value="dsRNA-binding domain-like"/>
    <property type="match status" value="1"/>
</dbReference>
<dbReference type="AlphaFoldDB" id="A0A0W0CY78"/>
<sequence length="449" mass="50841">MGKIGKVGKASKKKSRLTSELVDLYEKNSTEQVGTYQYSNAIQIEHAVHKLVEAYQRILKLSPNIVQYYETLNSLSDPEKVPPQLISLFTRYPLKLAAEIKTLHDLNKSTLLDDISGYEAKFDASNREPVLGDLELSDLQDLEDDDIGRLDLDLSVAKSSESSECITSKEKSSKWPPEMPEIKDHVIRARVFMHKSLVNDKVYLNESDIIKSNNERLEFLGDSILNTVMTMIIYNKFPSLNEGNLTELRKKLVKNETLREWSELYELPKQLKSNLSPDVDLSTSKTSADIFEAYIGGLMEDDPKTNLVKIRKWLKKLAKPKIEEAMKTSIQLEPTNNLDMNAKRKLYSLIGYAALKLHYHTVQRPTNENPVTIVQCRTGDGTILGVGKARNIKLAGVKAAEDVLRKEDVIEKYAKLRASIPREQSVSKNEQPRTTNKEQGEKDICELSG</sequence>
<dbReference type="FunFam" id="1.10.1520.10:FF:000001">
    <property type="entry name" value="Ribonuclease 3"/>
    <property type="match status" value="1"/>
</dbReference>
<comment type="catalytic activity">
    <reaction evidence="1">
        <text>Endonucleolytic cleavage to 5'-phosphomonoester.</text>
        <dbReference type="EC" id="3.1.26.3"/>
    </reaction>
</comment>
<dbReference type="PhylomeDB" id="A0A0W0CY78"/>
<evidence type="ECO:0000256" key="4">
    <source>
        <dbReference type="ARBA" id="ARBA00022759"/>
    </source>
</evidence>
<dbReference type="Gene3D" id="3.30.160.20">
    <property type="match status" value="1"/>
</dbReference>
<keyword evidence="3" id="KW-0540">Nuclease</keyword>
<dbReference type="GO" id="GO:0005654">
    <property type="term" value="C:nucleoplasm"/>
    <property type="evidence" value="ECO:0007669"/>
    <property type="project" value="TreeGrafter"/>
</dbReference>
<gene>
    <name evidence="9" type="ORF">AO440_004076</name>
</gene>
<dbReference type="OrthoDB" id="2392202at2759"/>